<sequence>MRSSGEGERAILGLEFWIIVVGIGGVEVETSASLKGGEEGRDDGGANPCGHLIELHSRNHAQAAVVSVLHRCRSISESLNSSAQIGGVEEN</sequence>
<dbReference type="AlphaFoldDB" id="A0A6D2IS66"/>
<dbReference type="EMBL" id="CACVBM020001623">
    <property type="protein sequence ID" value="CAA7056068.1"/>
    <property type="molecule type" value="Genomic_DNA"/>
</dbReference>
<evidence type="ECO:0000313" key="2">
    <source>
        <dbReference type="EMBL" id="CAA7056068.1"/>
    </source>
</evidence>
<name>A0A6D2IS66_9BRAS</name>
<keyword evidence="3" id="KW-1185">Reference proteome</keyword>
<accession>A0A6D2IS66</accession>
<gene>
    <name evidence="1" type="ORF">MERR_LOCUS19180</name>
    <name evidence="2" type="ORF">MERR_LOCUS43304</name>
</gene>
<protein>
    <submittedName>
        <fullName evidence="1">Uncharacterized protein</fullName>
    </submittedName>
</protein>
<reference evidence="1 3" key="1">
    <citation type="submission" date="2020-01" db="EMBL/GenBank/DDBJ databases">
        <authorList>
            <person name="Mishra B."/>
        </authorList>
    </citation>
    <scope>NUCLEOTIDE SEQUENCE [LARGE SCALE GENOMIC DNA]</scope>
</reference>
<proteinExistence type="predicted"/>
<evidence type="ECO:0000313" key="3">
    <source>
        <dbReference type="Proteomes" id="UP000467841"/>
    </source>
</evidence>
<evidence type="ECO:0000313" key="1">
    <source>
        <dbReference type="EMBL" id="CAA7031945.1"/>
    </source>
</evidence>
<dbReference type="EMBL" id="CACVBM020001114">
    <property type="protein sequence ID" value="CAA7031945.1"/>
    <property type="molecule type" value="Genomic_DNA"/>
</dbReference>
<dbReference type="Proteomes" id="UP000467841">
    <property type="component" value="Unassembled WGS sequence"/>
</dbReference>
<organism evidence="1 3">
    <name type="scientific">Microthlaspi erraticum</name>
    <dbReference type="NCBI Taxonomy" id="1685480"/>
    <lineage>
        <taxon>Eukaryota</taxon>
        <taxon>Viridiplantae</taxon>
        <taxon>Streptophyta</taxon>
        <taxon>Embryophyta</taxon>
        <taxon>Tracheophyta</taxon>
        <taxon>Spermatophyta</taxon>
        <taxon>Magnoliopsida</taxon>
        <taxon>eudicotyledons</taxon>
        <taxon>Gunneridae</taxon>
        <taxon>Pentapetalae</taxon>
        <taxon>rosids</taxon>
        <taxon>malvids</taxon>
        <taxon>Brassicales</taxon>
        <taxon>Brassicaceae</taxon>
        <taxon>Coluteocarpeae</taxon>
        <taxon>Microthlaspi</taxon>
    </lineage>
</organism>